<protein>
    <submittedName>
        <fullName evidence="1">Uncharacterized protein</fullName>
    </submittedName>
</protein>
<evidence type="ECO:0000313" key="1">
    <source>
        <dbReference type="EMBL" id="PNX83619.1"/>
    </source>
</evidence>
<dbReference type="EMBL" id="ASHM01044516">
    <property type="protein sequence ID" value="PNX83619.1"/>
    <property type="molecule type" value="Genomic_DNA"/>
</dbReference>
<name>A0A2K3LYK4_TRIPR</name>
<sequence>MSSQFGRQLIGFFHTMWIRRVMTTTDMFALFTRSTCTSVGSDVDQLGFDARKSWYMKILHGNLPRSAELNAIIHEEAEGQRTSNLVAGMLEIWQLIHALIASGDIYHKAPVHTLPYSRRRTTIELARKQTVKVFVVYPVNPSITD</sequence>
<reference evidence="1 2" key="1">
    <citation type="journal article" date="2014" name="Am. J. Bot.">
        <title>Genome assembly and annotation for red clover (Trifolium pratense; Fabaceae).</title>
        <authorList>
            <person name="Istvanek J."/>
            <person name="Jaros M."/>
            <person name="Krenek A."/>
            <person name="Repkova J."/>
        </authorList>
    </citation>
    <scope>NUCLEOTIDE SEQUENCE [LARGE SCALE GENOMIC DNA]</scope>
    <source>
        <strain evidence="2">cv. Tatra</strain>
        <tissue evidence="1">Young leaves</tissue>
    </source>
</reference>
<comment type="caution">
    <text evidence="1">The sequence shown here is derived from an EMBL/GenBank/DDBJ whole genome shotgun (WGS) entry which is preliminary data.</text>
</comment>
<organism evidence="1 2">
    <name type="scientific">Trifolium pratense</name>
    <name type="common">Red clover</name>
    <dbReference type="NCBI Taxonomy" id="57577"/>
    <lineage>
        <taxon>Eukaryota</taxon>
        <taxon>Viridiplantae</taxon>
        <taxon>Streptophyta</taxon>
        <taxon>Embryophyta</taxon>
        <taxon>Tracheophyta</taxon>
        <taxon>Spermatophyta</taxon>
        <taxon>Magnoliopsida</taxon>
        <taxon>eudicotyledons</taxon>
        <taxon>Gunneridae</taxon>
        <taxon>Pentapetalae</taxon>
        <taxon>rosids</taxon>
        <taxon>fabids</taxon>
        <taxon>Fabales</taxon>
        <taxon>Fabaceae</taxon>
        <taxon>Papilionoideae</taxon>
        <taxon>50 kb inversion clade</taxon>
        <taxon>NPAAA clade</taxon>
        <taxon>Hologalegina</taxon>
        <taxon>IRL clade</taxon>
        <taxon>Trifolieae</taxon>
        <taxon>Trifolium</taxon>
    </lineage>
</organism>
<feature type="non-terminal residue" evidence="1">
    <location>
        <position position="145"/>
    </location>
</feature>
<reference evidence="1 2" key="2">
    <citation type="journal article" date="2017" name="Front. Plant Sci.">
        <title>Gene Classification and Mining of Molecular Markers Useful in Red Clover (Trifolium pratense) Breeding.</title>
        <authorList>
            <person name="Istvanek J."/>
            <person name="Dluhosova J."/>
            <person name="Dluhos P."/>
            <person name="Patkova L."/>
            <person name="Nedelnik J."/>
            <person name="Repkova J."/>
        </authorList>
    </citation>
    <scope>NUCLEOTIDE SEQUENCE [LARGE SCALE GENOMIC DNA]</scope>
    <source>
        <strain evidence="2">cv. Tatra</strain>
        <tissue evidence="1">Young leaves</tissue>
    </source>
</reference>
<accession>A0A2K3LYK4</accession>
<gene>
    <name evidence="1" type="ORF">L195_g039663</name>
</gene>
<evidence type="ECO:0000313" key="2">
    <source>
        <dbReference type="Proteomes" id="UP000236291"/>
    </source>
</evidence>
<dbReference type="Proteomes" id="UP000236291">
    <property type="component" value="Unassembled WGS sequence"/>
</dbReference>
<dbReference type="AlphaFoldDB" id="A0A2K3LYK4"/>
<proteinExistence type="predicted"/>